<dbReference type="AlphaFoldDB" id="A0A8C9FMP0"/>
<evidence type="ECO:0000313" key="2">
    <source>
        <dbReference type="Proteomes" id="UP000694428"/>
    </source>
</evidence>
<accession>A0A8C9FMP0</accession>
<proteinExistence type="predicted"/>
<keyword evidence="2" id="KW-1185">Reference proteome</keyword>
<dbReference type="Ensembl" id="ENSPSTT00000017760.1">
    <property type="protein sequence ID" value="ENSPSTP00000016944.1"/>
    <property type="gene ID" value="ENSPSTG00000012085.1"/>
</dbReference>
<organism evidence="1 2">
    <name type="scientific">Pavo cristatus</name>
    <name type="common">Indian peafowl</name>
    <name type="synonym">Blue peafowl</name>
    <dbReference type="NCBI Taxonomy" id="9049"/>
    <lineage>
        <taxon>Eukaryota</taxon>
        <taxon>Metazoa</taxon>
        <taxon>Chordata</taxon>
        <taxon>Craniata</taxon>
        <taxon>Vertebrata</taxon>
        <taxon>Euteleostomi</taxon>
        <taxon>Archelosauria</taxon>
        <taxon>Archosauria</taxon>
        <taxon>Dinosauria</taxon>
        <taxon>Saurischia</taxon>
        <taxon>Theropoda</taxon>
        <taxon>Coelurosauria</taxon>
        <taxon>Aves</taxon>
        <taxon>Neognathae</taxon>
        <taxon>Galloanserae</taxon>
        <taxon>Galliformes</taxon>
        <taxon>Phasianidae</taxon>
        <taxon>Phasianinae</taxon>
        <taxon>Pavo</taxon>
    </lineage>
</organism>
<reference evidence="1" key="1">
    <citation type="submission" date="2025-08" db="UniProtKB">
        <authorList>
            <consortium name="Ensembl"/>
        </authorList>
    </citation>
    <scope>IDENTIFICATION</scope>
</reference>
<name>A0A8C9FMP0_PAVCR</name>
<dbReference type="Proteomes" id="UP000694428">
    <property type="component" value="Unplaced"/>
</dbReference>
<evidence type="ECO:0000313" key="1">
    <source>
        <dbReference type="Ensembl" id="ENSPSTP00000016944.1"/>
    </source>
</evidence>
<sequence length="92" mass="9712">RPAGDGVTQLQQSLALAAGFEREHRSRCPDLGLTVLPPGTGEKRTQPIQAEITPEGLTLLGGKERASPSARGYCPGEAEIHAASTAPPEQRR</sequence>
<protein>
    <submittedName>
        <fullName evidence="1">Uncharacterized protein</fullName>
    </submittedName>
</protein>
<reference evidence="1" key="2">
    <citation type="submission" date="2025-09" db="UniProtKB">
        <authorList>
            <consortium name="Ensembl"/>
        </authorList>
    </citation>
    <scope>IDENTIFICATION</scope>
</reference>